<dbReference type="PANTHER" id="PTHR33370:SF1">
    <property type="entry name" value="TRANSLATION INITIATION FACTOR IF-1, CHLOROPLASTIC"/>
    <property type="match status" value="1"/>
</dbReference>
<dbReference type="GO" id="GO:0003723">
    <property type="term" value="F:RNA binding"/>
    <property type="evidence" value="ECO:0007669"/>
    <property type="project" value="InterPro"/>
</dbReference>
<organism evidence="7 8">
    <name type="scientific">Candidatus Vogelbacteria bacterium CG10_big_fil_rev_8_21_14_0_10_45_14</name>
    <dbReference type="NCBI Taxonomy" id="1975042"/>
    <lineage>
        <taxon>Bacteria</taxon>
        <taxon>Candidatus Vogeliibacteriota</taxon>
    </lineage>
</organism>
<dbReference type="AlphaFoldDB" id="A0A2H0RL43"/>
<evidence type="ECO:0000256" key="3">
    <source>
        <dbReference type="ARBA" id="ARBA00022917"/>
    </source>
</evidence>
<feature type="domain" description="S1-like" evidence="6">
    <location>
        <begin position="1"/>
        <end position="73"/>
    </location>
</feature>
<dbReference type="GO" id="GO:0003743">
    <property type="term" value="F:translation initiation factor activity"/>
    <property type="evidence" value="ECO:0007669"/>
    <property type="project" value="UniProtKB-UniRule"/>
</dbReference>
<keyword evidence="2 5" id="KW-0396">Initiation factor</keyword>
<comment type="caution">
    <text evidence="7">The sequence shown here is derived from an EMBL/GenBank/DDBJ whole genome shotgun (WGS) entry which is preliminary data.</text>
</comment>
<proteinExistence type="inferred from homology"/>
<dbReference type="Pfam" id="PF01176">
    <property type="entry name" value="eIF-1a"/>
    <property type="match status" value="1"/>
</dbReference>
<gene>
    <name evidence="7" type="ORF">COV07_00595</name>
</gene>
<sequence length="73" mass="8192">MASADKKSAKELSGIITDNLPNAMFKVRVDNEGDMIAYLSGKMRLNRIRVLIGDTVRVIPDEYGKRARIVRRG</sequence>
<dbReference type="PANTHER" id="PTHR33370">
    <property type="entry name" value="TRANSLATION INITIATION FACTOR IF-1, CHLOROPLASTIC"/>
    <property type="match status" value="1"/>
</dbReference>
<evidence type="ECO:0000256" key="2">
    <source>
        <dbReference type="ARBA" id="ARBA00022540"/>
    </source>
</evidence>
<dbReference type="GO" id="GO:0043022">
    <property type="term" value="F:ribosome binding"/>
    <property type="evidence" value="ECO:0007669"/>
    <property type="project" value="TreeGrafter"/>
</dbReference>
<protein>
    <recommendedName>
        <fullName evidence="4">Translation initiation factor IF-1</fullName>
    </recommendedName>
</protein>
<dbReference type="InterPro" id="IPR004368">
    <property type="entry name" value="TIF_IF1"/>
</dbReference>
<dbReference type="SUPFAM" id="SSF50249">
    <property type="entry name" value="Nucleic acid-binding proteins"/>
    <property type="match status" value="1"/>
</dbReference>
<dbReference type="InterPro" id="IPR012340">
    <property type="entry name" value="NA-bd_OB-fold"/>
</dbReference>
<dbReference type="Gene3D" id="2.40.50.140">
    <property type="entry name" value="Nucleic acid-binding proteins"/>
    <property type="match status" value="1"/>
</dbReference>
<dbReference type="PROSITE" id="PS50832">
    <property type="entry name" value="S1_IF1_TYPE"/>
    <property type="match status" value="1"/>
</dbReference>
<evidence type="ECO:0000259" key="6">
    <source>
        <dbReference type="PROSITE" id="PS50832"/>
    </source>
</evidence>
<dbReference type="Proteomes" id="UP000230833">
    <property type="component" value="Unassembled WGS sequence"/>
</dbReference>
<dbReference type="NCBIfam" id="TIGR00008">
    <property type="entry name" value="infA"/>
    <property type="match status" value="1"/>
</dbReference>
<reference evidence="7 8" key="1">
    <citation type="submission" date="2017-09" db="EMBL/GenBank/DDBJ databases">
        <title>Depth-based differentiation of microbial function through sediment-hosted aquifers and enrichment of novel symbionts in the deep terrestrial subsurface.</title>
        <authorList>
            <person name="Probst A.J."/>
            <person name="Ladd B."/>
            <person name="Jarett J.K."/>
            <person name="Geller-Mcgrath D.E."/>
            <person name="Sieber C.M."/>
            <person name="Emerson J.B."/>
            <person name="Anantharaman K."/>
            <person name="Thomas B.C."/>
            <person name="Malmstrom R."/>
            <person name="Stieglmeier M."/>
            <person name="Klingl A."/>
            <person name="Woyke T."/>
            <person name="Ryan C.M."/>
            <person name="Banfield J.F."/>
        </authorList>
    </citation>
    <scope>NUCLEOTIDE SEQUENCE [LARGE SCALE GENOMIC DNA]</scope>
    <source>
        <strain evidence="7">CG10_big_fil_rev_8_21_14_0_10_45_14</strain>
    </source>
</reference>
<evidence type="ECO:0000256" key="4">
    <source>
        <dbReference type="NCBIfam" id="TIGR00008"/>
    </source>
</evidence>
<dbReference type="InterPro" id="IPR006196">
    <property type="entry name" value="RNA-binding_domain_S1_IF1"/>
</dbReference>
<evidence type="ECO:0000256" key="5">
    <source>
        <dbReference type="PROSITE-ProRule" id="PRU00181"/>
    </source>
</evidence>
<evidence type="ECO:0000313" key="7">
    <source>
        <dbReference type="EMBL" id="PIR47157.1"/>
    </source>
</evidence>
<comment type="similarity">
    <text evidence="1">Belongs to the IF-1 family.</text>
</comment>
<evidence type="ECO:0000256" key="1">
    <source>
        <dbReference type="ARBA" id="ARBA00010939"/>
    </source>
</evidence>
<dbReference type="EMBL" id="PCYL01000005">
    <property type="protein sequence ID" value="PIR47157.1"/>
    <property type="molecule type" value="Genomic_DNA"/>
</dbReference>
<name>A0A2H0RL43_9BACT</name>
<dbReference type="GO" id="GO:0005829">
    <property type="term" value="C:cytosol"/>
    <property type="evidence" value="ECO:0007669"/>
    <property type="project" value="TreeGrafter"/>
</dbReference>
<evidence type="ECO:0000313" key="8">
    <source>
        <dbReference type="Proteomes" id="UP000230833"/>
    </source>
</evidence>
<accession>A0A2H0RL43</accession>
<keyword evidence="3 5" id="KW-0648">Protein biosynthesis</keyword>